<protein>
    <recommendedName>
        <fullName evidence="1">Gfo/Idh/MocA-like oxidoreductase N-terminal domain-containing protein</fullName>
    </recommendedName>
</protein>
<dbReference type="RefSeq" id="WP_062950232.1">
    <property type="nucleotide sequence ID" value="NZ_LPVY01000005.1"/>
</dbReference>
<evidence type="ECO:0000313" key="3">
    <source>
        <dbReference type="Proteomes" id="UP000076335"/>
    </source>
</evidence>
<sequence length="321" mass="35732">MKHKVLIIGLGRIGMGYDLTSAKDGAILSHAKAFSTHPGFELSGGVDPDENRRDLYSAYYKGWVGEDIATAMRETSPDVVIIASPTADHHRCMMETLAYGKPKVIICEKPLSDNFTCAEKMVLACRDAGCELFVNYLRRVEPGALEVRRRILSNEIKPPIKGVTWYTKGLIRNGSHFSNLLELWLGPIKDFKIINAGRIWDENDPEPDVQLEFDLGTVTFLAGTEENFSHYEIQLLASNGCLRYEHGGSKITWQAAVQDSDSDEYTVLSKHDEKIVTASDKLPLLVAEEILIYLAGGETKLCSGESALRSLNWLLKIRAAR</sequence>
<dbReference type="InterPro" id="IPR051450">
    <property type="entry name" value="Gfo/Idh/MocA_Oxidoreductases"/>
</dbReference>
<dbReference type="PANTHER" id="PTHR43377">
    <property type="entry name" value="BILIVERDIN REDUCTASE A"/>
    <property type="match status" value="1"/>
</dbReference>
<dbReference type="InterPro" id="IPR036291">
    <property type="entry name" value="NAD(P)-bd_dom_sf"/>
</dbReference>
<dbReference type="PANTHER" id="PTHR43377:SF1">
    <property type="entry name" value="BILIVERDIN REDUCTASE A"/>
    <property type="match status" value="1"/>
</dbReference>
<proteinExistence type="predicted"/>
<organism evidence="2 3">
    <name type="scientific">Thalassospira lucentensis</name>
    <dbReference type="NCBI Taxonomy" id="168935"/>
    <lineage>
        <taxon>Bacteria</taxon>
        <taxon>Pseudomonadati</taxon>
        <taxon>Pseudomonadota</taxon>
        <taxon>Alphaproteobacteria</taxon>
        <taxon>Rhodospirillales</taxon>
        <taxon>Thalassospiraceae</taxon>
        <taxon>Thalassospira</taxon>
    </lineage>
</organism>
<gene>
    <name evidence="2" type="ORF">AUP42_15195</name>
</gene>
<dbReference type="AlphaFoldDB" id="A0A154L8K8"/>
<accession>A0A154L8K8</accession>
<dbReference type="Pfam" id="PF01408">
    <property type="entry name" value="GFO_IDH_MocA"/>
    <property type="match status" value="1"/>
</dbReference>
<dbReference type="Gene3D" id="3.40.50.720">
    <property type="entry name" value="NAD(P)-binding Rossmann-like Domain"/>
    <property type="match status" value="1"/>
</dbReference>
<dbReference type="Proteomes" id="UP000076335">
    <property type="component" value="Unassembled WGS sequence"/>
</dbReference>
<reference evidence="2 3" key="1">
    <citation type="submission" date="2015-12" db="EMBL/GenBank/DDBJ databases">
        <title>Genome sequence of Thalassospira lucentensis MCCC 1A02072.</title>
        <authorList>
            <person name="Lu L."/>
            <person name="Lai Q."/>
            <person name="Shao Z."/>
            <person name="Qian P."/>
        </authorList>
    </citation>
    <scope>NUCLEOTIDE SEQUENCE [LARGE SCALE GENOMIC DNA]</scope>
    <source>
        <strain evidence="2 3">MCCC 1A02072</strain>
    </source>
</reference>
<dbReference type="GO" id="GO:0000166">
    <property type="term" value="F:nucleotide binding"/>
    <property type="evidence" value="ECO:0007669"/>
    <property type="project" value="InterPro"/>
</dbReference>
<evidence type="ECO:0000259" key="1">
    <source>
        <dbReference type="Pfam" id="PF01408"/>
    </source>
</evidence>
<name>A0A154L8K8_9PROT</name>
<dbReference type="InterPro" id="IPR000683">
    <property type="entry name" value="Gfo/Idh/MocA-like_OxRdtase_N"/>
</dbReference>
<comment type="caution">
    <text evidence="2">The sequence shown here is derived from an EMBL/GenBank/DDBJ whole genome shotgun (WGS) entry which is preliminary data.</text>
</comment>
<evidence type="ECO:0000313" key="2">
    <source>
        <dbReference type="EMBL" id="KZB66869.1"/>
    </source>
</evidence>
<feature type="domain" description="Gfo/Idh/MocA-like oxidoreductase N-terminal" evidence="1">
    <location>
        <begin position="4"/>
        <end position="136"/>
    </location>
</feature>
<dbReference type="SUPFAM" id="SSF51735">
    <property type="entry name" value="NAD(P)-binding Rossmann-fold domains"/>
    <property type="match status" value="1"/>
</dbReference>
<dbReference type="EMBL" id="LPVY01000005">
    <property type="protein sequence ID" value="KZB66869.1"/>
    <property type="molecule type" value="Genomic_DNA"/>
</dbReference>